<keyword evidence="3" id="KW-0238">DNA-binding</keyword>
<dbReference type="SUPFAM" id="SSF100950">
    <property type="entry name" value="NagB/RpiA/CoA transferase-like"/>
    <property type="match status" value="1"/>
</dbReference>
<dbReference type="PANTHER" id="PTHR34294">
    <property type="entry name" value="TRANSCRIPTIONAL REGULATOR-RELATED"/>
    <property type="match status" value="1"/>
</dbReference>
<dbReference type="InterPro" id="IPR051054">
    <property type="entry name" value="SorC_transcr_regulators"/>
</dbReference>
<sequence length="318" mass="34218">MTKSESISSVEEALVVRAAWLHFISGLTQSEVAERLHVSRAKAHRLIASAMKAGYVRVSVEGKVANCIRHEEQLCARHQLTYCDVVPDLAETGMPLKALGYGGARFLQHQLESQSASMIGIGHGRSLMAAVNELPLVDTGDIQFMSLLGGLTRRFTANPHDVIHRLAEQTGAEAYVLPVPFLANSVEDKKVLLSQHGVAEVFDLMAHMDVALVGIGSVDSEAQLVASRMLKDEELNGVRDAGAAGELLGHFFDEQGNPVESPFTERIIAPSLESLRRHNIVALAGGSEKVDSIKAILNSGVLSGLITDEQTAARLIES</sequence>
<evidence type="ECO:0000256" key="1">
    <source>
        <dbReference type="ARBA" id="ARBA00010466"/>
    </source>
</evidence>
<accession>A0A4Z0WA71</accession>
<dbReference type="RefSeq" id="WP_135483799.1">
    <property type="nucleotide sequence ID" value="NZ_SRMF01000005.1"/>
</dbReference>
<proteinExistence type="inferred from homology"/>
<protein>
    <submittedName>
        <fullName evidence="7">Sugar-binding transcriptional regulator</fullName>
    </submittedName>
</protein>
<dbReference type="EMBL" id="SRMF01000005">
    <property type="protein sequence ID" value="TGG92466.1"/>
    <property type="molecule type" value="Genomic_DNA"/>
</dbReference>
<evidence type="ECO:0000259" key="6">
    <source>
        <dbReference type="Pfam" id="PF09339"/>
    </source>
</evidence>
<dbReference type="OrthoDB" id="7065657at2"/>
<organism evidence="7 8">
    <name type="scientific">Natronospirillum operosum</name>
    <dbReference type="NCBI Taxonomy" id="2759953"/>
    <lineage>
        <taxon>Bacteria</taxon>
        <taxon>Pseudomonadati</taxon>
        <taxon>Pseudomonadota</taxon>
        <taxon>Gammaproteobacteria</taxon>
        <taxon>Oceanospirillales</taxon>
        <taxon>Natronospirillaceae</taxon>
        <taxon>Natronospirillum</taxon>
    </lineage>
</organism>
<dbReference type="GO" id="GO:0003677">
    <property type="term" value="F:DNA binding"/>
    <property type="evidence" value="ECO:0007669"/>
    <property type="project" value="UniProtKB-KW"/>
</dbReference>
<dbReference type="AlphaFoldDB" id="A0A4Z0WA71"/>
<name>A0A4Z0WA71_9GAMM</name>
<dbReference type="InterPro" id="IPR005471">
    <property type="entry name" value="Tscrpt_reg_IclR_N"/>
</dbReference>
<evidence type="ECO:0000256" key="2">
    <source>
        <dbReference type="ARBA" id="ARBA00023015"/>
    </source>
</evidence>
<comment type="similarity">
    <text evidence="1">Belongs to the SorC transcriptional regulatory family.</text>
</comment>
<dbReference type="PANTHER" id="PTHR34294:SF1">
    <property type="entry name" value="TRANSCRIPTIONAL REGULATOR LSRR"/>
    <property type="match status" value="1"/>
</dbReference>
<evidence type="ECO:0000313" key="8">
    <source>
        <dbReference type="Proteomes" id="UP000297475"/>
    </source>
</evidence>
<comment type="caution">
    <text evidence="7">The sequence shown here is derived from an EMBL/GenBank/DDBJ whole genome shotgun (WGS) entry which is preliminary data.</text>
</comment>
<dbReference type="InterPro" id="IPR007324">
    <property type="entry name" value="Sugar-bd_dom_put"/>
</dbReference>
<dbReference type="InterPro" id="IPR036388">
    <property type="entry name" value="WH-like_DNA-bd_sf"/>
</dbReference>
<dbReference type="Gene3D" id="3.40.50.1360">
    <property type="match status" value="1"/>
</dbReference>
<feature type="domain" description="HTH iclR-type" evidence="6">
    <location>
        <begin position="26"/>
        <end position="57"/>
    </location>
</feature>
<evidence type="ECO:0000313" key="7">
    <source>
        <dbReference type="EMBL" id="TGG92466.1"/>
    </source>
</evidence>
<reference evidence="7 8" key="1">
    <citation type="submission" date="2019-04" db="EMBL/GenBank/DDBJ databases">
        <title>Natronospirillum operosus gen. nov., sp. nov., a haloalkaliphilic satellite isolated from decaying biomass of laboratory culture of cyanobacterium Geitlerinema sp. and proposal of Natronospirillaceae fam. nov. and Saccharospirillaceae fam. nov.</title>
        <authorList>
            <person name="Kevbrin V."/>
            <person name="Boltyanskaya Y."/>
            <person name="Koziaeva V."/>
            <person name="Grouzdev D.S."/>
            <person name="Park M."/>
            <person name="Cho J."/>
        </authorList>
    </citation>
    <scope>NUCLEOTIDE SEQUENCE [LARGE SCALE GENOMIC DNA]</scope>
    <source>
        <strain evidence="7 8">G-116</strain>
    </source>
</reference>
<gene>
    <name evidence="7" type="ORF">E4656_13410</name>
</gene>
<dbReference type="Pfam" id="PF04198">
    <property type="entry name" value="Sugar-bind"/>
    <property type="match status" value="1"/>
</dbReference>
<evidence type="ECO:0000256" key="4">
    <source>
        <dbReference type="ARBA" id="ARBA00023163"/>
    </source>
</evidence>
<dbReference type="InterPro" id="IPR037171">
    <property type="entry name" value="NagB/RpiA_transferase-like"/>
</dbReference>
<dbReference type="Proteomes" id="UP000297475">
    <property type="component" value="Unassembled WGS sequence"/>
</dbReference>
<dbReference type="Pfam" id="PF09339">
    <property type="entry name" value="HTH_IclR"/>
    <property type="match status" value="1"/>
</dbReference>
<evidence type="ECO:0000256" key="3">
    <source>
        <dbReference type="ARBA" id="ARBA00023125"/>
    </source>
</evidence>
<keyword evidence="2" id="KW-0805">Transcription regulation</keyword>
<feature type="domain" description="Sugar-binding" evidence="5">
    <location>
        <begin position="64"/>
        <end position="316"/>
    </location>
</feature>
<dbReference type="Gene3D" id="1.10.10.10">
    <property type="entry name" value="Winged helix-like DNA-binding domain superfamily/Winged helix DNA-binding domain"/>
    <property type="match status" value="1"/>
</dbReference>
<dbReference type="GO" id="GO:0030246">
    <property type="term" value="F:carbohydrate binding"/>
    <property type="evidence" value="ECO:0007669"/>
    <property type="project" value="InterPro"/>
</dbReference>
<keyword evidence="8" id="KW-1185">Reference proteome</keyword>
<dbReference type="GO" id="GO:0006355">
    <property type="term" value="P:regulation of DNA-templated transcription"/>
    <property type="evidence" value="ECO:0007669"/>
    <property type="project" value="InterPro"/>
</dbReference>
<evidence type="ECO:0000259" key="5">
    <source>
        <dbReference type="Pfam" id="PF04198"/>
    </source>
</evidence>
<keyword evidence="4" id="KW-0804">Transcription</keyword>